<keyword evidence="2" id="KW-1185">Reference proteome</keyword>
<dbReference type="RefSeq" id="WP_322498219.1">
    <property type="nucleotide sequence ID" value="NZ_JARGYT010000110.1"/>
</dbReference>
<accession>A0ABU5L9H9</accession>
<dbReference type="EMBL" id="JARGYT010000110">
    <property type="protein sequence ID" value="MDZ5762778.1"/>
    <property type="molecule type" value="Genomic_DNA"/>
</dbReference>
<dbReference type="Proteomes" id="UP001293791">
    <property type="component" value="Unassembled WGS sequence"/>
</dbReference>
<name>A0ABU5L9H9_9RICK</name>
<evidence type="ECO:0000313" key="2">
    <source>
        <dbReference type="Proteomes" id="UP001293791"/>
    </source>
</evidence>
<evidence type="ECO:0000313" key="1">
    <source>
        <dbReference type="EMBL" id="MDZ5762778.1"/>
    </source>
</evidence>
<proteinExistence type="predicted"/>
<comment type="caution">
    <text evidence="1">The sequence shown here is derived from an EMBL/GenBank/DDBJ whole genome shotgun (WGS) entry which is preliminary data.</text>
</comment>
<organism evidence="1 2">
    <name type="scientific">Candidatus Cyrtobacter comes</name>
    <dbReference type="NCBI Taxonomy" id="675776"/>
    <lineage>
        <taxon>Bacteria</taxon>
        <taxon>Pseudomonadati</taxon>
        <taxon>Pseudomonadota</taxon>
        <taxon>Alphaproteobacteria</taxon>
        <taxon>Rickettsiales</taxon>
        <taxon>Candidatus Midichloriaceae</taxon>
        <taxon>Candidatus Cyrtobacter</taxon>
    </lineage>
</organism>
<protein>
    <submittedName>
        <fullName evidence="1">Uncharacterized protein</fullName>
    </submittedName>
</protein>
<gene>
    <name evidence="1" type="ORF">Cyrtocomes_01173</name>
</gene>
<reference evidence="1 2" key="1">
    <citation type="submission" date="2023-02" db="EMBL/GenBank/DDBJ databases">
        <title>Host association and intracellularity evolved multiple times independently in the Rickettsiales.</title>
        <authorList>
            <person name="Castelli M."/>
            <person name="Nardi T."/>
            <person name="Gammuto L."/>
            <person name="Bellinzona G."/>
            <person name="Sabaneyeva E."/>
            <person name="Potekhin A."/>
            <person name="Serra V."/>
            <person name="Petroni G."/>
            <person name="Sassera D."/>
        </authorList>
    </citation>
    <scope>NUCLEOTIDE SEQUENCE [LARGE SCALE GENOMIC DNA]</scope>
    <source>
        <strain evidence="1 2">BOD18</strain>
    </source>
</reference>
<sequence>MEIGLRTFSNWSELFNLFVQLGDIADSTGNLMRFQSLKNLSDADYFCVRTHTEVLGFDTTGYDPSSMHSIGFEIVYPETCIAIPDSDMRAGRLVKKIVIFNRVFNIECVINDLLLHKCVRHIMKVNFNCIFSKEIEHSLDILYILNEDKMPNIVVGAMDNDIHVNSMDLKVIAGWNIIRKLDPISTNDILNNLSGEIQNIMNTYKVTFKLSANPNKWVSSDQDIENNYRLDAISMCKDAINRYYNASCEDSHQTSLYDGYPSYFSVCESILGPCKDWFVNHNFNYS</sequence>